<evidence type="ECO:0000256" key="4">
    <source>
        <dbReference type="ARBA" id="ARBA00022679"/>
    </source>
</evidence>
<dbReference type="Pfam" id="PF04413">
    <property type="entry name" value="Glycos_transf_N"/>
    <property type="match status" value="1"/>
</dbReference>
<comment type="subcellular location">
    <subcellularLocation>
        <location evidence="9">Cell membrane</location>
    </subcellularLocation>
</comment>
<keyword evidence="12" id="KW-1185">Reference proteome</keyword>
<dbReference type="SUPFAM" id="SSF53756">
    <property type="entry name" value="UDP-Glycosyltransferase/glycogen phosphorylase"/>
    <property type="match status" value="1"/>
</dbReference>
<feature type="domain" description="3-deoxy-D-manno-octulosonic-acid transferase N-terminal" evidence="10">
    <location>
        <begin position="42"/>
        <end position="213"/>
    </location>
</feature>
<feature type="transmembrane region" description="Helical" evidence="9">
    <location>
        <begin position="6"/>
        <end position="23"/>
    </location>
</feature>
<evidence type="ECO:0000313" key="11">
    <source>
        <dbReference type="EMBL" id="QDT34807.1"/>
    </source>
</evidence>
<organism evidence="11 12">
    <name type="scientific">Thalassoglobus polymorphus</name>
    <dbReference type="NCBI Taxonomy" id="2527994"/>
    <lineage>
        <taxon>Bacteria</taxon>
        <taxon>Pseudomonadati</taxon>
        <taxon>Planctomycetota</taxon>
        <taxon>Planctomycetia</taxon>
        <taxon>Planctomycetales</taxon>
        <taxon>Planctomycetaceae</taxon>
        <taxon>Thalassoglobus</taxon>
    </lineage>
</organism>
<gene>
    <name evidence="11" type="primary">waaA</name>
    <name evidence="11" type="ORF">Mal48_40790</name>
</gene>
<dbReference type="GO" id="GO:0043842">
    <property type="term" value="F:Kdo transferase activity"/>
    <property type="evidence" value="ECO:0007669"/>
    <property type="project" value="UniProtKB-EC"/>
</dbReference>
<feature type="site" description="Transition state stabilizer" evidence="8">
    <location>
        <position position="211"/>
    </location>
</feature>
<evidence type="ECO:0000256" key="8">
    <source>
        <dbReference type="PIRSR" id="PIRSR639901-2"/>
    </source>
</evidence>
<evidence type="ECO:0000256" key="3">
    <source>
        <dbReference type="ARBA" id="ARBA00019077"/>
    </source>
</evidence>
<keyword evidence="9" id="KW-0812">Transmembrane</keyword>
<dbReference type="Proteomes" id="UP000315724">
    <property type="component" value="Chromosome"/>
</dbReference>
<dbReference type="InterPro" id="IPR038107">
    <property type="entry name" value="Glycos_transf_N_sf"/>
</dbReference>
<comment type="catalytic activity">
    <reaction evidence="6 9">
        <text>lipid IVA (E. coli) + CMP-3-deoxy-beta-D-manno-octulosonate = alpha-Kdo-(2-&gt;6)-lipid IVA (E. coli) + CMP + H(+)</text>
        <dbReference type="Rhea" id="RHEA:28066"/>
        <dbReference type="ChEBI" id="CHEBI:15378"/>
        <dbReference type="ChEBI" id="CHEBI:58603"/>
        <dbReference type="ChEBI" id="CHEBI:60364"/>
        <dbReference type="ChEBI" id="CHEBI:60377"/>
        <dbReference type="ChEBI" id="CHEBI:85987"/>
        <dbReference type="EC" id="2.4.99.12"/>
    </reaction>
</comment>
<comment type="function">
    <text evidence="9">Involved in lipopolysaccharide (LPS) biosynthesis. Catalyzes the transfer of 3-deoxy-D-manno-octulosonate (Kdo) residue(s) from CMP-Kdo to lipid IV(A), the tetraacyldisaccharide-1,4'-bisphosphate precursor of lipid A.</text>
</comment>
<evidence type="ECO:0000256" key="5">
    <source>
        <dbReference type="ARBA" id="ARBA00031445"/>
    </source>
</evidence>
<dbReference type="InterPro" id="IPR007507">
    <property type="entry name" value="Glycos_transf_N"/>
</dbReference>
<dbReference type="Gene3D" id="3.40.50.2000">
    <property type="entry name" value="Glycogen Phosphorylase B"/>
    <property type="match status" value="1"/>
</dbReference>
<name>A0A517QTD1_9PLAN</name>
<keyword evidence="9" id="KW-1003">Cell membrane</keyword>
<feature type="site" description="Transition state stabilizer" evidence="8">
    <location>
        <position position="133"/>
    </location>
</feature>
<dbReference type="PANTHER" id="PTHR42755">
    <property type="entry name" value="3-DEOXY-MANNO-OCTULOSONATE CYTIDYLYLTRANSFERASE"/>
    <property type="match status" value="1"/>
</dbReference>
<dbReference type="GO" id="GO:0009244">
    <property type="term" value="P:lipopolysaccharide core region biosynthetic process"/>
    <property type="evidence" value="ECO:0007669"/>
    <property type="project" value="UniProtKB-UniRule"/>
</dbReference>
<accession>A0A517QTD1</accession>
<dbReference type="Gene3D" id="3.40.50.11720">
    <property type="entry name" value="3-Deoxy-D-manno-octulosonic-acid transferase, N-terminal domain"/>
    <property type="match status" value="1"/>
</dbReference>
<evidence type="ECO:0000256" key="6">
    <source>
        <dbReference type="ARBA" id="ARBA00049183"/>
    </source>
</evidence>
<dbReference type="KEGG" id="tpol:Mal48_40790"/>
<proteinExistence type="inferred from homology"/>
<evidence type="ECO:0000313" key="12">
    <source>
        <dbReference type="Proteomes" id="UP000315724"/>
    </source>
</evidence>
<evidence type="ECO:0000259" key="10">
    <source>
        <dbReference type="Pfam" id="PF04413"/>
    </source>
</evidence>
<feature type="active site" description="Proton acceptor" evidence="7">
    <location>
        <position position="63"/>
    </location>
</feature>
<dbReference type="EMBL" id="CP036267">
    <property type="protein sequence ID" value="QDT34807.1"/>
    <property type="molecule type" value="Genomic_DNA"/>
</dbReference>
<keyword evidence="11" id="KW-0328">Glycosyltransferase</keyword>
<dbReference type="InterPro" id="IPR039901">
    <property type="entry name" value="Kdotransferase"/>
</dbReference>
<dbReference type="GO" id="GO:0009245">
    <property type="term" value="P:lipid A biosynthetic process"/>
    <property type="evidence" value="ECO:0007669"/>
    <property type="project" value="TreeGrafter"/>
</dbReference>
<dbReference type="GO" id="GO:0005886">
    <property type="term" value="C:plasma membrane"/>
    <property type="evidence" value="ECO:0007669"/>
    <property type="project" value="UniProtKB-SubCell"/>
</dbReference>
<evidence type="ECO:0000256" key="7">
    <source>
        <dbReference type="PIRSR" id="PIRSR639901-1"/>
    </source>
</evidence>
<dbReference type="PANTHER" id="PTHR42755:SF1">
    <property type="entry name" value="3-DEOXY-D-MANNO-OCTULOSONIC ACID TRANSFERASE, MITOCHONDRIAL-RELATED"/>
    <property type="match status" value="1"/>
</dbReference>
<keyword evidence="9" id="KW-0448">Lipopolysaccharide biosynthesis</keyword>
<evidence type="ECO:0000256" key="2">
    <source>
        <dbReference type="ARBA" id="ARBA00012621"/>
    </source>
</evidence>
<keyword evidence="9" id="KW-0472">Membrane</keyword>
<keyword evidence="4 9" id="KW-0808">Transferase</keyword>
<evidence type="ECO:0000256" key="1">
    <source>
        <dbReference type="ARBA" id="ARBA00004713"/>
    </source>
</evidence>
<reference evidence="11 12" key="1">
    <citation type="submission" date="2019-02" db="EMBL/GenBank/DDBJ databases">
        <title>Deep-cultivation of Planctomycetes and their phenomic and genomic characterization uncovers novel biology.</title>
        <authorList>
            <person name="Wiegand S."/>
            <person name="Jogler M."/>
            <person name="Boedeker C."/>
            <person name="Pinto D."/>
            <person name="Vollmers J."/>
            <person name="Rivas-Marin E."/>
            <person name="Kohn T."/>
            <person name="Peeters S.H."/>
            <person name="Heuer A."/>
            <person name="Rast P."/>
            <person name="Oberbeckmann S."/>
            <person name="Bunk B."/>
            <person name="Jeske O."/>
            <person name="Meyerdierks A."/>
            <person name="Storesund J.E."/>
            <person name="Kallscheuer N."/>
            <person name="Luecker S."/>
            <person name="Lage O.M."/>
            <person name="Pohl T."/>
            <person name="Merkel B.J."/>
            <person name="Hornburger P."/>
            <person name="Mueller R.-W."/>
            <person name="Bruemmer F."/>
            <person name="Labrenz M."/>
            <person name="Spormann A.M."/>
            <person name="Op den Camp H."/>
            <person name="Overmann J."/>
            <person name="Amann R."/>
            <person name="Jetten M.S.M."/>
            <person name="Mascher T."/>
            <person name="Medema M.H."/>
            <person name="Devos D.P."/>
            <person name="Kaster A.-K."/>
            <person name="Ovreas L."/>
            <person name="Rohde M."/>
            <person name="Galperin M.Y."/>
            <person name="Jogler C."/>
        </authorList>
    </citation>
    <scope>NUCLEOTIDE SEQUENCE [LARGE SCALE GENOMIC DNA]</scope>
    <source>
        <strain evidence="11 12">Mal48</strain>
    </source>
</reference>
<comment type="similarity">
    <text evidence="9">Belongs to the glycosyltransferase group 1 family.</text>
</comment>
<comment type="pathway">
    <text evidence="1 9">Bacterial outer membrane biogenesis; LPS core biosynthesis.</text>
</comment>
<dbReference type="AlphaFoldDB" id="A0A517QTD1"/>
<dbReference type="EC" id="2.4.99.12" evidence="2 9"/>
<keyword evidence="9" id="KW-1133">Transmembrane helix</keyword>
<dbReference type="UniPathway" id="UPA00958"/>
<evidence type="ECO:0000256" key="9">
    <source>
        <dbReference type="RuleBase" id="RU365103"/>
    </source>
</evidence>
<protein>
    <recommendedName>
        <fullName evidence="3 9">3-deoxy-D-manno-octulosonic acid transferase</fullName>
        <shortName evidence="9">Kdo transferase</shortName>
        <ecNumber evidence="2 9">2.4.99.12</ecNumber>
    </recommendedName>
    <alternativeName>
        <fullName evidence="5 9">Lipid IV(A) 3-deoxy-D-manno-octulosonic acid transferase</fullName>
    </alternativeName>
</protein>
<dbReference type="FunFam" id="3.40.50.11720:FF:000001">
    <property type="entry name" value="3-deoxy-D-manno-octulosonic acid transferase"/>
    <property type="match status" value="1"/>
</dbReference>
<sequence>MPGVLFNLIYLVLIAAISPALLCQRWRHGKYREGWGQKFWGRLPERKSVATKRVWIHAVSVGEVLQLQQIIRQLRNNSCDPLDILVTTTTQTGFQVAREKLTDCEISYFPLDFTWSVREALKRAQPDLIVLVELEIWPNFLTRASSLQIPVMLINGRLSEKSFKGYRKIRFLMSRLLNRVGLIAVQSEEYRQRFLELGCAEERIQVTGSIKFDGVETNRRRPEVEELRRFFQIESDEFIFIAGSTQDPEEEMALITFEELRRQNPKSRLIIVPRHPERGEAIAQLIQERGHSIIRRSQQSAQKLSSNNPPPVGLLDTVGELGHCWALADAAFVGGSFGNRGGQNMLEPAAYGVPVCCGPNTRNFRQIVEILKSQDALRIAHSQDDLNNFVCESFQNTGTATAMGHRARDLVLSHQGATQTTVHLILEKLGEERRVNRAA</sequence>